<sequence length="103" mass="11783">MHNVHSLCTLIDKAFGPTDVIAQWLQRRWEGLPPCGFLLGSAQLTETLLSILSLIVLRLYTMKFWRPKSISLHLNFEIPLLIPNFNYPPSLHLQGENQSKKVS</sequence>
<dbReference type="InParanoid" id="A0A251TYN0"/>
<protein>
    <submittedName>
        <fullName evidence="1">Uncharacterized protein</fullName>
    </submittedName>
</protein>
<accession>A0A251TYN0</accession>
<dbReference type="EMBL" id="CM007898">
    <property type="protein sequence ID" value="OTG15686.1"/>
    <property type="molecule type" value="Genomic_DNA"/>
</dbReference>
<dbReference type="AlphaFoldDB" id="A0A251TYN0"/>
<evidence type="ECO:0000313" key="2">
    <source>
        <dbReference type="Proteomes" id="UP000215914"/>
    </source>
</evidence>
<keyword evidence="2" id="KW-1185">Reference proteome</keyword>
<organism evidence="1 2">
    <name type="scientific">Helianthus annuus</name>
    <name type="common">Common sunflower</name>
    <dbReference type="NCBI Taxonomy" id="4232"/>
    <lineage>
        <taxon>Eukaryota</taxon>
        <taxon>Viridiplantae</taxon>
        <taxon>Streptophyta</taxon>
        <taxon>Embryophyta</taxon>
        <taxon>Tracheophyta</taxon>
        <taxon>Spermatophyta</taxon>
        <taxon>Magnoliopsida</taxon>
        <taxon>eudicotyledons</taxon>
        <taxon>Gunneridae</taxon>
        <taxon>Pentapetalae</taxon>
        <taxon>asterids</taxon>
        <taxon>campanulids</taxon>
        <taxon>Asterales</taxon>
        <taxon>Asteraceae</taxon>
        <taxon>Asteroideae</taxon>
        <taxon>Heliantheae alliance</taxon>
        <taxon>Heliantheae</taxon>
        <taxon>Helianthus</taxon>
    </lineage>
</organism>
<name>A0A251TYN0_HELAN</name>
<reference evidence="2" key="1">
    <citation type="journal article" date="2017" name="Nature">
        <title>The sunflower genome provides insights into oil metabolism, flowering and Asterid evolution.</title>
        <authorList>
            <person name="Badouin H."/>
            <person name="Gouzy J."/>
            <person name="Grassa C.J."/>
            <person name="Murat F."/>
            <person name="Staton S.E."/>
            <person name="Cottret L."/>
            <person name="Lelandais-Briere C."/>
            <person name="Owens G.L."/>
            <person name="Carrere S."/>
            <person name="Mayjonade B."/>
            <person name="Legrand L."/>
            <person name="Gill N."/>
            <person name="Kane N.C."/>
            <person name="Bowers J.E."/>
            <person name="Hubner S."/>
            <person name="Bellec A."/>
            <person name="Berard A."/>
            <person name="Berges H."/>
            <person name="Blanchet N."/>
            <person name="Boniface M.C."/>
            <person name="Brunel D."/>
            <person name="Catrice O."/>
            <person name="Chaidir N."/>
            <person name="Claudel C."/>
            <person name="Donnadieu C."/>
            <person name="Faraut T."/>
            <person name="Fievet G."/>
            <person name="Helmstetter N."/>
            <person name="King M."/>
            <person name="Knapp S.J."/>
            <person name="Lai Z."/>
            <person name="Le Paslier M.C."/>
            <person name="Lippi Y."/>
            <person name="Lorenzon L."/>
            <person name="Mandel J.R."/>
            <person name="Marage G."/>
            <person name="Marchand G."/>
            <person name="Marquand E."/>
            <person name="Bret-Mestries E."/>
            <person name="Morien E."/>
            <person name="Nambeesan S."/>
            <person name="Nguyen T."/>
            <person name="Pegot-Espagnet P."/>
            <person name="Pouilly N."/>
            <person name="Raftis F."/>
            <person name="Sallet E."/>
            <person name="Schiex T."/>
            <person name="Thomas J."/>
            <person name="Vandecasteele C."/>
            <person name="Vares D."/>
            <person name="Vear F."/>
            <person name="Vautrin S."/>
            <person name="Crespi M."/>
            <person name="Mangin B."/>
            <person name="Burke J.M."/>
            <person name="Salse J."/>
            <person name="Munos S."/>
            <person name="Vincourt P."/>
            <person name="Rieseberg L.H."/>
            <person name="Langlade N.B."/>
        </authorList>
    </citation>
    <scope>NUCLEOTIDE SEQUENCE [LARGE SCALE GENOMIC DNA]</scope>
    <source>
        <strain evidence="2">cv. SF193</strain>
    </source>
</reference>
<gene>
    <name evidence="1" type="ORF">HannXRQ_Chr09g0263111</name>
</gene>
<evidence type="ECO:0000313" key="1">
    <source>
        <dbReference type="EMBL" id="OTG15686.1"/>
    </source>
</evidence>
<dbReference type="Proteomes" id="UP000215914">
    <property type="component" value="Chromosome 9"/>
</dbReference>
<proteinExistence type="predicted"/>